<reference evidence="2" key="1">
    <citation type="submission" date="2016-10" db="EMBL/GenBank/DDBJ databases">
        <authorList>
            <person name="Varghese N."/>
            <person name="Submissions S."/>
        </authorList>
    </citation>
    <scope>NUCLEOTIDE SEQUENCE [LARGE SCALE GENOMIC DNA]</scope>
    <source>
        <strain evidence="2">Gh-48</strain>
    </source>
</reference>
<evidence type="ECO:0000313" key="2">
    <source>
        <dbReference type="Proteomes" id="UP000198942"/>
    </source>
</evidence>
<protein>
    <submittedName>
        <fullName evidence="1">Histidine kinase-, DNA gyrase B-, and HSP90-like ATPase</fullName>
    </submittedName>
</protein>
<sequence length="685" mass="79189">MPATNRKLNTNGRVVSEILTNYRDTFRAFTELINNSIQESATEIKLYIIINENSNTLYPVIESIELIDNGNGVSLADFDKKILEVGTTVKPGGHGIGRFSALQIGESMKIETVGYDETKSKHSKVEVEITASALKNKNLADINFPTKEEILSRPTNTYYKVSINNLHQNRSANPPKNNRLSEAFYSDNLPAALAQYYIYQIFNGDIRFFVNDKQIERSQFVIDQPILIKKNFETSTGDIHIIDFKLYNIISDLNKVKIFTMVDNAGLKTLANEYTYSSDYYTPDLGTWFIYIESNMFTSDLFKNALLETFGDEDFINLKTLIRDTLNEFFKEKNTAFKDFVNRLKEDKANPLLVNKPVSETHELVFNKVAYLVESKFRISEREDRIKDLVYELVDNSIRNGKIELLFSKLIKMKDKTVGKFHELMERTELESVIHFSSQVAQKLEFLEFLHEITYGSISSVIKERSQLHKIVEKELWLFGENYTQTPHLWSDKKIGGIFDDIRASTLDYIPTVDDDNLVVSAEQEFNDITDLFFYNEKITGDDVKEFMVVELKAPNCKISQKELNQIDRYAFQIEEANGLPTENTRYKLILISTGITAFAKSKVKSAREKYTQPFIWDIKSEKNIEVYVMTWSELIEMNKRKLRYLSSELEIKDKAVGAKFELEYPELLNDKINSQLRFIQSKIA</sequence>
<dbReference type="InterPro" id="IPR036890">
    <property type="entry name" value="HATPase_C_sf"/>
</dbReference>
<dbReference type="Pfam" id="PF13589">
    <property type="entry name" value="HATPase_c_3"/>
    <property type="match status" value="1"/>
</dbReference>
<dbReference type="EMBL" id="FOCL01000002">
    <property type="protein sequence ID" value="SEN03809.1"/>
    <property type="molecule type" value="Genomic_DNA"/>
</dbReference>
<dbReference type="SUPFAM" id="SSF55874">
    <property type="entry name" value="ATPase domain of HSP90 chaperone/DNA topoisomerase II/histidine kinase"/>
    <property type="match status" value="1"/>
</dbReference>
<accession>A0A1H8D974</accession>
<keyword evidence="2" id="KW-1185">Reference proteome</keyword>
<dbReference type="RefSeq" id="WP_091209296.1">
    <property type="nucleotide sequence ID" value="NZ_FOCL01000002.1"/>
</dbReference>
<keyword evidence="1" id="KW-0418">Kinase</keyword>
<dbReference type="Gene3D" id="3.30.565.10">
    <property type="entry name" value="Histidine kinase-like ATPase, C-terminal domain"/>
    <property type="match status" value="1"/>
</dbReference>
<organism evidence="1 2">
    <name type="scientific">Mucilaginibacter gossypiicola</name>
    <dbReference type="NCBI Taxonomy" id="551995"/>
    <lineage>
        <taxon>Bacteria</taxon>
        <taxon>Pseudomonadati</taxon>
        <taxon>Bacteroidota</taxon>
        <taxon>Sphingobacteriia</taxon>
        <taxon>Sphingobacteriales</taxon>
        <taxon>Sphingobacteriaceae</taxon>
        <taxon>Mucilaginibacter</taxon>
    </lineage>
</organism>
<dbReference type="AlphaFoldDB" id="A0A1H8D974"/>
<evidence type="ECO:0000313" key="1">
    <source>
        <dbReference type="EMBL" id="SEN03809.1"/>
    </source>
</evidence>
<dbReference type="GO" id="GO:0016301">
    <property type="term" value="F:kinase activity"/>
    <property type="evidence" value="ECO:0007669"/>
    <property type="project" value="UniProtKB-KW"/>
</dbReference>
<proteinExistence type="predicted"/>
<dbReference type="OrthoDB" id="8765545at2"/>
<gene>
    <name evidence="1" type="ORF">SAMN05192574_102259</name>
</gene>
<dbReference type="Proteomes" id="UP000198942">
    <property type="component" value="Unassembled WGS sequence"/>
</dbReference>
<dbReference type="STRING" id="551995.SAMN05192574_102259"/>
<keyword evidence="1" id="KW-0808">Transferase</keyword>
<name>A0A1H8D974_9SPHI</name>